<gene>
    <name evidence="4" type="ORF">DRJ31_05505</name>
</gene>
<reference evidence="4 5" key="1">
    <citation type="submission" date="2018-06" db="EMBL/GenBank/DDBJ databases">
        <title>Extensive metabolic versatility and redundancy in microbially diverse, dynamic hydrothermal sediments.</title>
        <authorList>
            <person name="Dombrowski N."/>
            <person name="Teske A."/>
            <person name="Baker B.J."/>
        </authorList>
    </citation>
    <scope>NUCLEOTIDE SEQUENCE [LARGE SCALE GENOMIC DNA]</scope>
    <source>
        <strain evidence="4">B66_G16</strain>
    </source>
</reference>
<feature type="domain" description="Leucine-binding protein" evidence="3">
    <location>
        <begin position="54"/>
        <end position="392"/>
    </location>
</feature>
<evidence type="ECO:0000313" key="5">
    <source>
        <dbReference type="Proteomes" id="UP000278475"/>
    </source>
</evidence>
<sequence length="446" mass="49689">MASAERISRRRFLELAGSAVVGLAVGAAAGYAAAPPKEKIVYKPPPPKAIPTEPLRFGIVTFLTGIPSIAGVAGLRAAEIWIEKVNAQGGILGRKIEYYVEDETGTVESRVEKFKKLTIDKKCDVIFGTESTSTGLAYGPLAEELQQLWLSWDGTTQKGLEETLPKPTYAFRSIYNEAEAVAGAIMVAKYFPEVRTVAGINDDYSYGRNCWEAFMTVLKHYIPDVEPVIDLWPKLGETDFTSHIAAIKAAKPDLVFSSFWHGGAATFLKQAAAVGLFKETKGCLCTAGGVLPALKKEFVPEGIIIGCNSFYFKWTDTWPMLTEFVNEYIKRYGEYPVYEADHAWFTLQAYKAAVEKAYAVKGEWPEKEEIAEALRGIIVPSLSGFRGYREDNYMICDFFQGITKHDPNYDFVLLDPVERISYSQMCHPPDVTFHEWVKSWKAPGEE</sequence>
<dbReference type="AlphaFoldDB" id="A0A497EPI3"/>
<keyword evidence="2" id="KW-1133">Transmembrane helix</keyword>
<keyword evidence="2" id="KW-0472">Membrane</keyword>
<dbReference type="PANTHER" id="PTHR30483">
    <property type="entry name" value="LEUCINE-SPECIFIC-BINDING PROTEIN"/>
    <property type="match status" value="1"/>
</dbReference>
<accession>A0A497EPI3</accession>
<keyword evidence="2" id="KW-0812">Transmembrane</keyword>
<feature type="transmembrane region" description="Helical" evidence="2">
    <location>
        <begin position="12"/>
        <end position="34"/>
    </location>
</feature>
<organism evidence="4 5">
    <name type="scientific">Thermoproteota archaeon</name>
    <dbReference type="NCBI Taxonomy" id="2056631"/>
    <lineage>
        <taxon>Archaea</taxon>
        <taxon>Thermoproteota</taxon>
    </lineage>
</organism>
<evidence type="ECO:0000256" key="2">
    <source>
        <dbReference type="SAM" id="Phobius"/>
    </source>
</evidence>
<evidence type="ECO:0000256" key="1">
    <source>
        <dbReference type="ARBA" id="ARBA00022729"/>
    </source>
</evidence>
<dbReference type="CDD" id="cd06330">
    <property type="entry name" value="PBP1_As_SBP-like"/>
    <property type="match status" value="1"/>
</dbReference>
<dbReference type="Gene3D" id="3.40.50.2300">
    <property type="match status" value="2"/>
</dbReference>
<dbReference type="PANTHER" id="PTHR30483:SF37">
    <property type="entry name" value="ABC TRANSPORTER SUBSTRATE-BINDING PROTEIN"/>
    <property type="match status" value="1"/>
</dbReference>
<dbReference type="Pfam" id="PF13458">
    <property type="entry name" value="Peripla_BP_6"/>
    <property type="match status" value="1"/>
</dbReference>
<proteinExistence type="predicted"/>
<dbReference type="Proteomes" id="UP000278475">
    <property type="component" value="Unassembled WGS sequence"/>
</dbReference>
<comment type="caution">
    <text evidence="4">The sequence shown here is derived from an EMBL/GenBank/DDBJ whole genome shotgun (WGS) entry which is preliminary data.</text>
</comment>
<evidence type="ECO:0000259" key="3">
    <source>
        <dbReference type="Pfam" id="PF13458"/>
    </source>
</evidence>
<dbReference type="SUPFAM" id="SSF53822">
    <property type="entry name" value="Periplasmic binding protein-like I"/>
    <property type="match status" value="1"/>
</dbReference>
<dbReference type="EMBL" id="QMQV01000043">
    <property type="protein sequence ID" value="RLE49265.1"/>
    <property type="molecule type" value="Genomic_DNA"/>
</dbReference>
<dbReference type="InterPro" id="IPR028081">
    <property type="entry name" value="Leu-bd"/>
</dbReference>
<dbReference type="InterPro" id="IPR006311">
    <property type="entry name" value="TAT_signal"/>
</dbReference>
<name>A0A497EPI3_9CREN</name>
<evidence type="ECO:0000313" key="4">
    <source>
        <dbReference type="EMBL" id="RLE49265.1"/>
    </source>
</evidence>
<dbReference type="PROSITE" id="PS51318">
    <property type="entry name" value="TAT"/>
    <property type="match status" value="1"/>
</dbReference>
<protein>
    <submittedName>
        <fullName evidence="4">Amino acid ABC transporter substrate-binding protein</fullName>
    </submittedName>
</protein>
<dbReference type="InterPro" id="IPR028082">
    <property type="entry name" value="Peripla_BP_I"/>
</dbReference>
<dbReference type="InterPro" id="IPR051010">
    <property type="entry name" value="BCAA_transport"/>
</dbReference>
<keyword evidence="1" id="KW-0732">Signal</keyword>